<gene>
    <name evidence="2" type="ORF">ACHAW5_011170</name>
</gene>
<accession>A0ABD3MRJ6</accession>
<dbReference type="Proteomes" id="UP001530315">
    <property type="component" value="Unassembled WGS sequence"/>
</dbReference>
<evidence type="ECO:0000313" key="2">
    <source>
        <dbReference type="EMBL" id="KAL3766609.1"/>
    </source>
</evidence>
<dbReference type="AlphaFoldDB" id="A0ABD3MRJ6"/>
<name>A0ABD3MRJ6_9STRA</name>
<feature type="region of interest" description="Disordered" evidence="1">
    <location>
        <begin position="1"/>
        <end position="56"/>
    </location>
</feature>
<feature type="region of interest" description="Disordered" evidence="1">
    <location>
        <begin position="255"/>
        <end position="277"/>
    </location>
</feature>
<evidence type="ECO:0000313" key="3">
    <source>
        <dbReference type="Proteomes" id="UP001530315"/>
    </source>
</evidence>
<dbReference type="EMBL" id="JALLAZ020001725">
    <property type="protein sequence ID" value="KAL3766609.1"/>
    <property type="molecule type" value="Genomic_DNA"/>
</dbReference>
<evidence type="ECO:0000256" key="1">
    <source>
        <dbReference type="SAM" id="MobiDB-lite"/>
    </source>
</evidence>
<keyword evidence="3" id="KW-1185">Reference proteome</keyword>
<sequence>MLGLLNATEPGSAIGGRSNPMVPSKRVTIHETEEGEDDTGSERSVQSDESDLFRGVEAPVDGIKSRTEATKLAKINGSKVQSNVISNVTKQLFASEAANNYYNIVNLNASKRKSFMNARKVNSATDSSTSFSEAGNKTLEQLVADALSVALTPEDMAHHALSQEHDGSDEKEALYSTTLLTTHEELNVASERSQNESIKTEIESIKTEIVSSLAVVPPVVPPIASFDVCRLQSNLSAASSITTEVALSEEKKVGVKSSIPGSDDPPMAEHPSPVCSPGENNIGYTADLPEKIELAYQLMLQRARLGTQMNAL</sequence>
<reference evidence="2 3" key="1">
    <citation type="submission" date="2024-10" db="EMBL/GenBank/DDBJ databases">
        <title>Updated reference genomes for cyclostephanoid diatoms.</title>
        <authorList>
            <person name="Roberts W.R."/>
            <person name="Alverson A.J."/>
        </authorList>
    </citation>
    <scope>NUCLEOTIDE SEQUENCE [LARGE SCALE GENOMIC DNA]</scope>
    <source>
        <strain evidence="2 3">AJA276-08</strain>
    </source>
</reference>
<protein>
    <submittedName>
        <fullName evidence="2">Uncharacterized protein</fullName>
    </submittedName>
</protein>
<organism evidence="2 3">
    <name type="scientific">Stephanodiscus triporus</name>
    <dbReference type="NCBI Taxonomy" id="2934178"/>
    <lineage>
        <taxon>Eukaryota</taxon>
        <taxon>Sar</taxon>
        <taxon>Stramenopiles</taxon>
        <taxon>Ochrophyta</taxon>
        <taxon>Bacillariophyta</taxon>
        <taxon>Coscinodiscophyceae</taxon>
        <taxon>Thalassiosirophycidae</taxon>
        <taxon>Stephanodiscales</taxon>
        <taxon>Stephanodiscaceae</taxon>
        <taxon>Stephanodiscus</taxon>
    </lineage>
</organism>
<comment type="caution">
    <text evidence="2">The sequence shown here is derived from an EMBL/GenBank/DDBJ whole genome shotgun (WGS) entry which is preliminary data.</text>
</comment>
<proteinExistence type="predicted"/>